<organism evidence="3">
    <name type="scientific">marine metagenome</name>
    <dbReference type="NCBI Taxonomy" id="408172"/>
    <lineage>
        <taxon>unclassified sequences</taxon>
        <taxon>metagenomes</taxon>
        <taxon>ecological metagenomes</taxon>
    </lineage>
</organism>
<dbReference type="PANTHER" id="PTHR48081:SF6">
    <property type="entry name" value="PEPTIDASE S9 PROLYL OLIGOPEPTIDASE CATALYTIC DOMAIN-CONTAINING PROTEIN"/>
    <property type="match status" value="1"/>
</dbReference>
<dbReference type="InterPro" id="IPR013094">
    <property type="entry name" value="AB_hydrolase_3"/>
</dbReference>
<evidence type="ECO:0000313" key="3">
    <source>
        <dbReference type="EMBL" id="SVB38088.1"/>
    </source>
</evidence>
<evidence type="ECO:0000259" key="2">
    <source>
        <dbReference type="Pfam" id="PF07859"/>
    </source>
</evidence>
<dbReference type="AlphaFoldDB" id="A0A382DI89"/>
<dbReference type="EMBL" id="UINC01039507">
    <property type="protein sequence ID" value="SVB38088.1"/>
    <property type="molecule type" value="Genomic_DNA"/>
</dbReference>
<evidence type="ECO:0000256" key="1">
    <source>
        <dbReference type="ARBA" id="ARBA00022801"/>
    </source>
</evidence>
<dbReference type="SUPFAM" id="SSF53474">
    <property type="entry name" value="alpha/beta-Hydrolases"/>
    <property type="match status" value="1"/>
</dbReference>
<dbReference type="InterPro" id="IPR029058">
    <property type="entry name" value="AB_hydrolase_fold"/>
</dbReference>
<gene>
    <name evidence="3" type="ORF">METZ01_LOCUS190942</name>
</gene>
<protein>
    <recommendedName>
        <fullName evidence="2">Alpha/beta hydrolase fold-3 domain-containing protein</fullName>
    </recommendedName>
</protein>
<dbReference type="Pfam" id="PF07859">
    <property type="entry name" value="Abhydrolase_3"/>
    <property type="match status" value="1"/>
</dbReference>
<feature type="domain" description="Alpha/beta hydrolase fold-3" evidence="2">
    <location>
        <begin position="91"/>
        <end position="180"/>
    </location>
</feature>
<sequence length="293" mass="31958">MKYLNSSFLLILLTSAHALSAADPATWNLWPDTPPGEVVTLPPESDRTTDDSRLAAGKRVTRLQNVSVPTLTIYKPDSKIDTGASVIIAPGGGFTILAFDLEGTEVAEWATSIGLTAIVLKYRVPGRARNPAKPWLAAAQDGQRAMSLVRSRSDELGIDPDRIGIMGFSAGGAPVSCTALVTERLYEPVDKHDDHSFKPAFAAPIYSGWWMPEGADLSEACPPVFMVITHDDKERSIGMAEVYIALKKANVSAEMHIYSEGGHGYGLRRTEKPVTSWSDRMEDWLKLKGFLEK</sequence>
<proteinExistence type="predicted"/>
<dbReference type="PANTHER" id="PTHR48081">
    <property type="entry name" value="AB HYDROLASE SUPERFAMILY PROTEIN C4A8.06C"/>
    <property type="match status" value="1"/>
</dbReference>
<reference evidence="3" key="1">
    <citation type="submission" date="2018-05" db="EMBL/GenBank/DDBJ databases">
        <authorList>
            <person name="Lanie J.A."/>
            <person name="Ng W.-L."/>
            <person name="Kazmierczak K.M."/>
            <person name="Andrzejewski T.M."/>
            <person name="Davidsen T.M."/>
            <person name="Wayne K.J."/>
            <person name="Tettelin H."/>
            <person name="Glass J.I."/>
            <person name="Rusch D."/>
            <person name="Podicherti R."/>
            <person name="Tsui H.-C.T."/>
            <person name="Winkler M.E."/>
        </authorList>
    </citation>
    <scope>NUCLEOTIDE SEQUENCE</scope>
</reference>
<name>A0A382DI89_9ZZZZ</name>
<accession>A0A382DI89</accession>
<keyword evidence="1" id="KW-0378">Hydrolase</keyword>
<dbReference type="InterPro" id="IPR050300">
    <property type="entry name" value="GDXG_lipolytic_enzyme"/>
</dbReference>
<dbReference type="Gene3D" id="3.40.50.1820">
    <property type="entry name" value="alpha/beta hydrolase"/>
    <property type="match status" value="1"/>
</dbReference>
<dbReference type="GO" id="GO:0016787">
    <property type="term" value="F:hydrolase activity"/>
    <property type="evidence" value="ECO:0007669"/>
    <property type="project" value="UniProtKB-KW"/>
</dbReference>